<dbReference type="CDD" id="cd00090">
    <property type="entry name" value="HTH_ARSR"/>
    <property type="match status" value="1"/>
</dbReference>
<dbReference type="GO" id="GO:0043565">
    <property type="term" value="F:sequence-specific DNA binding"/>
    <property type="evidence" value="ECO:0007669"/>
    <property type="project" value="InterPro"/>
</dbReference>
<dbReference type="SUPFAM" id="SSF54909">
    <property type="entry name" value="Dimeric alpha+beta barrel"/>
    <property type="match status" value="2"/>
</dbReference>
<gene>
    <name evidence="5" type="ORF">BST14_18640</name>
</gene>
<evidence type="ECO:0000259" key="4">
    <source>
        <dbReference type="PROSITE" id="PS50956"/>
    </source>
</evidence>
<protein>
    <recommendedName>
        <fullName evidence="4">HTH asnC-type domain-containing protein</fullName>
    </recommendedName>
</protein>
<dbReference type="PANTHER" id="PTHR30154:SF34">
    <property type="entry name" value="TRANSCRIPTIONAL REGULATOR AZLB"/>
    <property type="match status" value="1"/>
</dbReference>
<dbReference type="Gene3D" id="1.10.10.10">
    <property type="entry name" value="Winged helix-like DNA-binding domain superfamily/Winged helix DNA-binding domain"/>
    <property type="match status" value="2"/>
</dbReference>
<keyword evidence="6" id="KW-1185">Reference proteome</keyword>
<dbReference type="PANTHER" id="PTHR30154">
    <property type="entry name" value="LEUCINE-RESPONSIVE REGULATORY PROTEIN"/>
    <property type="match status" value="1"/>
</dbReference>
<dbReference type="InterPro" id="IPR036390">
    <property type="entry name" value="WH_DNA-bd_sf"/>
</dbReference>
<dbReference type="PROSITE" id="PS00519">
    <property type="entry name" value="HTH_ASNC_1"/>
    <property type="match status" value="2"/>
</dbReference>
<feature type="domain" description="HTH asnC-type" evidence="4">
    <location>
        <begin position="165"/>
        <end position="225"/>
    </location>
</feature>
<dbReference type="RefSeq" id="WP_158085896.1">
    <property type="nucleotide sequence ID" value="NZ_MVHG01000053.1"/>
</dbReference>
<dbReference type="InterPro" id="IPR036388">
    <property type="entry name" value="WH-like_DNA-bd_sf"/>
</dbReference>
<dbReference type="InterPro" id="IPR019885">
    <property type="entry name" value="Tscrpt_reg_HTH_AsnC-type_CS"/>
</dbReference>
<dbReference type="PROSITE" id="PS50956">
    <property type="entry name" value="HTH_ASNC_2"/>
    <property type="match status" value="2"/>
</dbReference>
<dbReference type="InterPro" id="IPR011991">
    <property type="entry name" value="ArsR-like_HTH"/>
</dbReference>
<dbReference type="Gene3D" id="3.30.70.920">
    <property type="match status" value="2"/>
</dbReference>
<keyword evidence="1" id="KW-0805">Transcription regulation</keyword>
<reference evidence="5 6" key="1">
    <citation type="submission" date="2016-12" db="EMBL/GenBank/DDBJ databases">
        <title>The new phylogeny of genus Mycobacterium.</title>
        <authorList>
            <person name="Tortoli E."/>
            <person name="Trovato A."/>
            <person name="Cirillo D.M."/>
        </authorList>
    </citation>
    <scope>NUCLEOTIDE SEQUENCE [LARGE SCALE GENOMIC DNA]</scope>
    <source>
        <strain evidence="5 6">DSM 45069</strain>
    </source>
</reference>
<evidence type="ECO:0000313" key="5">
    <source>
        <dbReference type="EMBL" id="ORA11427.1"/>
    </source>
</evidence>
<dbReference type="Pfam" id="PF01037">
    <property type="entry name" value="AsnC_trans_reg"/>
    <property type="match status" value="1"/>
</dbReference>
<dbReference type="PRINTS" id="PR00033">
    <property type="entry name" value="HTHASNC"/>
</dbReference>
<dbReference type="InterPro" id="IPR000485">
    <property type="entry name" value="AsnC-type_HTH_dom"/>
</dbReference>
<dbReference type="InterPro" id="IPR019888">
    <property type="entry name" value="Tscrpt_reg_AsnC-like"/>
</dbReference>
<feature type="domain" description="HTH asnC-type" evidence="4">
    <location>
        <begin position="3"/>
        <end position="63"/>
    </location>
</feature>
<dbReference type="Proteomes" id="UP000192707">
    <property type="component" value="Unassembled WGS sequence"/>
</dbReference>
<dbReference type="EMBL" id="MVHG01000053">
    <property type="protein sequence ID" value="ORA11427.1"/>
    <property type="molecule type" value="Genomic_DNA"/>
</dbReference>
<dbReference type="InterPro" id="IPR011008">
    <property type="entry name" value="Dimeric_a/b-barrel"/>
</dbReference>
<sequence>MNLDETDLAVLTYLLDDGKMTNRELAQRIGISESAVSVRLRKLIKGGILVFSAVFDWEIAGFEWFVICRIKTRVRTPRLVCNDIVQMPQCDAATVVLGSHDIIAYFLATDRAELDLITNRLSAIEGIAKLDIDLATDTRVNRNGRQLFLALDVPPIRLPSPKIDLDDLDVEILQALVEDGRQSSRNIARAFNVSEGTVRARITRMTQTGLMRVEAMVEPVALGMAGVIASVSVSADRSRLETIVKELVTLPNIVFAARCLGNCDLQLTVIAADPRELMDFVGSTVQSVDGVSATDTLLFVDVVRFSPYMKRLNDYNEKSATR</sequence>
<dbReference type="AlphaFoldDB" id="A0A1W9ZBP4"/>
<dbReference type="InterPro" id="IPR019887">
    <property type="entry name" value="Tscrpt_reg_AsnC/Lrp_C"/>
</dbReference>
<dbReference type="OrthoDB" id="7501856at2"/>
<keyword evidence="3" id="KW-0804">Transcription</keyword>
<evidence type="ECO:0000313" key="6">
    <source>
        <dbReference type="Proteomes" id="UP000192707"/>
    </source>
</evidence>
<evidence type="ECO:0000256" key="1">
    <source>
        <dbReference type="ARBA" id="ARBA00023015"/>
    </source>
</evidence>
<dbReference type="SUPFAM" id="SSF46785">
    <property type="entry name" value="Winged helix' DNA-binding domain"/>
    <property type="match status" value="2"/>
</dbReference>
<dbReference type="SMART" id="SM00344">
    <property type="entry name" value="HTH_ASNC"/>
    <property type="match status" value="2"/>
</dbReference>
<dbReference type="Pfam" id="PF13404">
    <property type="entry name" value="HTH_AsnC-type"/>
    <property type="match status" value="1"/>
</dbReference>
<name>A0A1W9ZBP4_MYCAI</name>
<dbReference type="GO" id="GO:0005829">
    <property type="term" value="C:cytosol"/>
    <property type="evidence" value="ECO:0007669"/>
    <property type="project" value="TreeGrafter"/>
</dbReference>
<comment type="caution">
    <text evidence="5">The sequence shown here is derived from an EMBL/GenBank/DDBJ whole genome shotgun (WGS) entry which is preliminary data.</text>
</comment>
<accession>A0A1W9ZBP4</accession>
<evidence type="ECO:0000256" key="3">
    <source>
        <dbReference type="ARBA" id="ARBA00023163"/>
    </source>
</evidence>
<evidence type="ECO:0000256" key="2">
    <source>
        <dbReference type="ARBA" id="ARBA00023125"/>
    </source>
</evidence>
<dbReference type="Pfam" id="PF13412">
    <property type="entry name" value="HTH_24"/>
    <property type="match status" value="1"/>
</dbReference>
<proteinExistence type="predicted"/>
<organism evidence="5 6">
    <name type="scientific">Mycobacterium arosiense ATCC BAA-1401 = DSM 45069</name>
    <dbReference type="NCBI Taxonomy" id="1265311"/>
    <lineage>
        <taxon>Bacteria</taxon>
        <taxon>Bacillati</taxon>
        <taxon>Actinomycetota</taxon>
        <taxon>Actinomycetes</taxon>
        <taxon>Mycobacteriales</taxon>
        <taxon>Mycobacteriaceae</taxon>
        <taxon>Mycobacterium</taxon>
        <taxon>Mycobacterium avium complex (MAC)</taxon>
    </lineage>
</organism>
<dbReference type="GO" id="GO:0043200">
    <property type="term" value="P:response to amino acid"/>
    <property type="evidence" value="ECO:0007669"/>
    <property type="project" value="TreeGrafter"/>
</dbReference>
<keyword evidence="2" id="KW-0238">DNA-binding</keyword>